<evidence type="ECO:0000313" key="2">
    <source>
        <dbReference type="EMBL" id="OTX42699.1"/>
    </source>
</evidence>
<dbReference type="Pfam" id="PF13610">
    <property type="entry name" value="DDE_Tnp_IS240"/>
    <property type="match status" value="1"/>
</dbReference>
<protein>
    <recommendedName>
        <fullName evidence="1">DDE domain-containing protein</fullName>
    </recommendedName>
</protein>
<dbReference type="Proteomes" id="UP000194733">
    <property type="component" value="Unassembled WGS sequence"/>
</dbReference>
<dbReference type="EMBL" id="NFCY01000029">
    <property type="protein sequence ID" value="OTX42699.1"/>
    <property type="molecule type" value="Genomic_DNA"/>
</dbReference>
<accession>A0A9Q5SE63</accession>
<name>A0A9Q5SE63_BACTU</name>
<dbReference type="AlphaFoldDB" id="A0A9Q5SE63"/>
<sequence>MRQTNIKVKVQWMYLYRTVALKENTIEFLLRKTRNHRTANCFSNKYLRSFHVSNPRIITGDKKPRI</sequence>
<reference evidence="2 3" key="1">
    <citation type="submission" date="2016-10" db="EMBL/GenBank/DDBJ databases">
        <title>Comparative genomics of Bacillus thuringiensis reveals a path to pathogens against multiple invertebrate hosts.</title>
        <authorList>
            <person name="Zheng J."/>
            <person name="Gao Q."/>
            <person name="Liu H."/>
            <person name="Peng D."/>
            <person name="Ruan L."/>
            <person name="Sun M."/>
        </authorList>
    </citation>
    <scope>NUCLEOTIDE SEQUENCE [LARGE SCALE GENOMIC DNA]</scope>
    <source>
        <strain evidence="2">BGSC 4BB1</strain>
    </source>
</reference>
<dbReference type="InterPro" id="IPR032874">
    <property type="entry name" value="DDE_dom"/>
</dbReference>
<comment type="caution">
    <text evidence="2">The sequence shown here is derived from an EMBL/GenBank/DDBJ whole genome shotgun (WGS) entry which is preliminary data.</text>
</comment>
<proteinExistence type="predicted"/>
<evidence type="ECO:0000313" key="3">
    <source>
        <dbReference type="Proteomes" id="UP000194733"/>
    </source>
</evidence>
<feature type="domain" description="DDE" evidence="1">
    <location>
        <begin position="4"/>
        <end position="63"/>
    </location>
</feature>
<evidence type="ECO:0000259" key="1">
    <source>
        <dbReference type="Pfam" id="PF13610"/>
    </source>
</evidence>
<gene>
    <name evidence="2" type="ORF">BK724_25440</name>
</gene>
<organism evidence="2 3">
    <name type="scientific">Bacillus thuringiensis serovar sooncheon</name>
    <dbReference type="NCBI Taxonomy" id="180891"/>
    <lineage>
        <taxon>Bacteria</taxon>
        <taxon>Bacillati</taxon>
        <taxon>Bacillota</taxon>
        <taxon>Bacilli</taxon>
        <taxon>Bacillales</taxon>
        <taxon>Bacillaceae</taxon>
        <taxon>Bacillus</taxon>
        <taxon>Bacillus cereus group</taxon>
    </lineage>
</organism>